<dbReference type="RefSeq" id="WP_000628810.1">
    <property type="nucleotide sequence ID" value="NZ_CAWMSS010000001.1"/>
</dbReference>
<dbReference type="OrthoDB" id="9783269at2"/>
<organism evidence="1 2">
    <name type="scientific">Vibrio mimicus</name>
    <dbReference type="NCBI Taxonomy" id="674"/>
    <lineage>
        <taxon>Bacteria</taxon>
        <taxon>Pseudomonadati</taxon>
        <taxon>Pseudomonadota</taxon>
        <taxon>Gammaproteobacteria</taxon>
        <taxon>Vibrionales</taxon>
        <taxon>Vibrionaceae</taxon>
        <taxon>Vibrio</taxon>
    </lineage>
</organism>
<keyword evidence="2" id="KW-1185">Reference proteome</keyword>
<dbReference type="GO" id="GO:0005737">
    <property type="term" value="C:cytoplasm"/>
    <property type="evidence" value="ECO:0007669"/>
    <property type="project" value="TreeGrafter"/>
</dbReference>
<sequence>MITIWLLRHGKTQGPAALNGITDVAVDADVQQAITSQLVSLPFSRVISSPLRRCADLAQQIRTVRPEITLDYDTNFQELNFGQFDGQSFSELESEWPLLEAFWQDPAKHTLPQAEPLADAYQRVSQAWQQWLPRLESNTLIICHAGTIRLILAEVLGVDWRNPNWYSRLNIPYQSLTQLNLYPGEPPFVSVSSIGNALGDCP</sequence>
<name>A0A2J9V2V9_VIBMI</name>
<dbReference type="STRING" id="674.VM_08665"/>
<dbReference type="PANTHER" id="PTHR48100">
    <property type="entry name" value="BROAD-SPECIFICITY PHOSPHATASE YOR283W-RELATED"/>
    <property type="match status" value="1"/>
</dbReference>
<dbReference type="CDD" id="cd07067">
    <property type="entry name" value="HP_PGM_like"/>
    <property type="match status" value="1"/>
</dbReference>
<dbReference type="InterPro" id="IPR029033">
    <property type="entry name" value="His_PPase_superfam"/>
</dbReference>
<dbReference type="SMART" id="SM00855">
    <property type="entry name" value="PGAM"/>
    <property type="match status" value="1"/>
</dbReference>
<evidence type="ECO:0000313" key="1">
    <source>
        <dbReference type="EMBL" id="PNM58096.1"/>
    </source>
</evidence>
<accession>A0A2J9V2V9</accession>
<reference evidence="1" key="1">
    <citation type="submission" date="2017-12" db="EMBL/GenBank/DDBJ databases">
        <title>FDA dAtabase for Regulatory Grade micrObial Sequences (FDA-ARGOS): Supporting development and validation of Infectious Disease Dx tests.</title>
        <authorList>
            <person name="Hoffmann M."/>
            <person name="Allard M."/>
            <person name="Evans P."/>
            <person name="Brown E."/>
            <person name="Tallon L.J."/>
            <person name="Sadzewicz L."/>
            <person name="Sengamalay N."/>
            <person name="Ott S."/>
            <person name="Godinez A."/>
            <person name="Nagaraj S."/>
            <person name="Vavikolanu K."/>
            <person name="Aluvathingal J."/>
            <person name="Nadendla S."/>
            <person name="Hobson J."/>
            <person name="Sichtig H."/>
        </authorList>
    </citation>
    <scope>NUCLEOTIDE SEQUENCE [LARGE SCALE GENOMIC DNA]</scope>
    <source>
        <strain evidence="1">FDAARGOS_113</strain>
    </source>
</reference>
<dbReference type="InterPro" id="IPR050275">
    <property type="entry name" value="PGM_Phosphatase"/>
</dbReference>
<comment type="caution">
    <text evidence="1">The sequence shown here is derived from an EMBL/GenBank/DDBJ whole genome shotgun (WGS) entry which is preliminary data.</text>
</comment>
<proteinExistence type="predicted"/>
<dbReference type="Pfam" id="PF00300">
    <property type="entry name" value="His_Phos_1"/>
    <property type="match status" value="1"/>
</dbReference>
<dbReference type="EMBL" id="LOSJ02000002">
    <property type="protein sequence ID" value="PNM58096.1"/>
    <property type="molecule type" value="Genomic_DNA"/>
</dbReference>
<dbReference type="GO" id="GO:0016791">
    <property type="term" value="F:phosphatase activity"/>
    <property type="evidence" value="ECO:0007669"/>
    <property type="project" value="TreeGrafter"/>
</dbReference>
<dbReference type="Gene3D" id="3.40.50.1240">
    <property type="entry name" value="Phosphoglycerate mutase-like"/>
    <property type="match status" value="1"/>
</dbReference>
<gene>
    <name evidence="1" type="ORF">AL544_019600</name>
</gene>
<dbReference type="PANTHER" id="PTHR48100:SF1">
    <property type="entry name" value="HISTIDINE PHOSPHATASE FAMILY PROTEIN-RELATED"/>
    <property type="match status" value="1"/>
</dbReference>
<dbReference type="Proteomes" id="UP000053748">
    <property type="component" value="Unassembled WGS sequence"/>
</dbReference>
<dbReference type="AlphaFoldDB" id="A0A2J9V2V9"/>
<dbReference type="InterPro" id="IPR013078">
    <property type="entry name" value="His_Pase_superF_clade-1"/>
</dbReference>
<dbReference type="SUPFAM" id="SSF53254">
    <property type="entry name" value="Phosphoglycerate mutase-like"/>
    <property type="match status" value="1"/>
</dbReference>
<protein>
    <submittedName>
        <fullName evidence="1">Alpha-ribazole phosphatase</fullName>
    </submittedName>
</protein>
<evidence type="ECO:0000313" key="2">
    <source>
        <dbReference type="Proteomes" id="UP000053748"/>
    </source>
</evidence>
<dbReference type="FunFam" id="3.40.50.1240:FF:000080">
    <property type="entry name" value="Alpha-ribazole-5`-phosphate phosphatase CobC"/>
    <property type="match status" value="1"/>
</dbReference>